<feature type="compositionally biased region" description="Basic and acidic residues" evidence="6">
    <location>
        <begin position="125"/>
        <end position="155"/>
    </location>
</feature>
<evidence type="ECO:0000256" key="3">
    <source>
        <dbReference type="ARBA" id="ARBA00022676"/>
    </source>
</evidence>
<dbReference type="EMBL" id="LR743602">
    <property type="protein sequence ID" value="CAA2632409.1"/>
    <property type="molecule type" value="Genomic_DNA"/>
</dbReference>
<dbReference type="InterPro" id="IPR004263">
    <property type="entry name" value="Exostosin"/>
</dbReference>
<gene>
    <name evidence="8" type="ORF">SI7747_15018030</name>
</gene>
<feature type="region of interest" description="Disordered" evidence="6">
    <location>
        <begin position="34"/>
        <end position="163"/>
    </location>
</feature>
<evidence type="ECO:0000256" key="2">
    <source>
        <dbReference type="ARBA" id="ARBA00010271"/>
    </source>
</evidence>
<dbReference type="EMBL" id="CACRZD030000015">
    <property type="protein sequence ID" value="CAA6671622.1"/>
    <property type="molecule type" value="Genomic_DNA"/>
</dbReference>
<keyword evidence="4" id="KW-0735">Signal-anchor</keyword>
<dbReference type="PANTHER" id="PTHR11062">
    <property type="entry name" value="EXOSTOSIN HEPARAN SULFATE GLYCOSYLTRANSFERASE -RELATED"/>
    <property type="match status" value="1"/>
</dbReference>
<organism evidence="8">
    <name type="scientific">Spirodela intermedia</name>
    <name type="common">Intermediate duckweed</name>
    <dbReference type="NCBI Taxonomy" id="51605"/>
    <lineage>
        <taxon>Eukaryota</taxon>
        <taxon>Viridiplantae</taxon>
        <taxon>Streptophyta</taxon>
        <taxon>Embryophyta</taxon>
        <taxon>Tracheophyta</taxon>
        <taxon>Spermatophyta</taxon>
        <taxon>Magnoliopsida</taxon>
        <taxon>Liliopsida</taxon>
        <taxon>Araceae</taxon>
        <taxon>Lemnoideae</taxon>
        <taxon>Spirodela</taxon>
    </lineage>
</organism>
<keyword evidence="3" id="KW-0328">Glycosyltransferase</keyword>
<dbReference type="Proteomes" id="UP001189122">
    <property type="component" value="Unassembled WGS sequence"/>
</dbReference>
<name>A0A7I8JQB3_SPIIN</name>
<evidence type="ECO:0000313" key="8">
    <source>
        <dbReference type="EMBL" id="CAA2632409.1"/>
    </source>
</evidence>
<evidence type="ECO:0000313" key="9">
    <source>
        <dbReference type="Proteomes" id="UP001189122"/>
    </source>
</evidence>
<evidence type="ECO:0000256" key="6">
    <source>
        <dbReference type="SAM" id="MobiDB-lite"/>
    </source>
</evidence>
<dbReference type="GO" id="GO:0000139">
    <property type="term" value="C:Golgi membrane"/>
    <property type="evidence" value="ECO:0007669"/>
    <property type="project" value="UniProtKB-SubCell"/>
</dbReference>
<evidence type="ECO:0000256" key="4">
    <source>
        <dbReference type="ARBA" id="ARBA00022968"/>
    </source>
</evidence>
<dbReference type="PANTHER" id="PTHR11062:SF210">
    <property type="entry name" value="EXOSTOSIN FAMILY PROTEIN"/>
    <property type="match status" value="1"/>
</dbReference>
<keyword evidence="3" id="KW-0808">Transferase</keyword>
<keyword evidence="4" id="KW-0812">Transmembrane</keyword>
<evidence type="ECO:0000256" key="5">
    <source>
        <dbReference type="ARBA" id="ARBA00023034"/>
    </source>
</evidence>
<dbReference type="GO" id="GO:0016757">
    <property type="term" value="F:glycosyltransferase activity"/>
    <property type="evidence" value="ECO:0007669"/>
    <property type="project" value="UniProtKB-KW"/>
</dbReference>
<feature type="domain" description="Exostosin GT47" evidence="7">
    <location>
        <begin position="233"/>
        <end position="479"/>
    </location>
</feature>
<comment type="subcellular location">
    <subcellularLocation>
        <location evidence="1">Golgi apparatus membrane</location>
        <topology evidence="1">Single-pass type II membrane protein</topology>
    </subcellularLocation>
</comment>
<comment type="similarity">
    <text evidence="2">Belongs to the glycosyltransferase 47 family.</text>
</comment>
<reference evidence="8 9" key="1">
    <citation type="submission" date="2019-12" db="EMBL/GenBank/DDBJ databases">
        <authorList>
            <person name="Scholz U."/>
            <person name="Mascher M."/>
            <person name="Fiebig A."/>
        </authorList>
    </citation>
    <scope>NUCLEOTIDE SEQUENCE</scope>
</reference>
<accession>A0A7I8JQB3</accession>
<dbReference type="Pfam" id="PF03016">
    <property type="entry name" value="Exostosin_GT47"/>
    <property type="match status" value="1"/>
</dbReference>
<dbReference type="AlphaFoldDB" id="A0A7I8JQB3"/>
<keyword evidence="5" id="KW-0333">Golgi apparatus</keyword>
<evidence type="ECO:0000259" key="7">
    <source>
        <dbReference type="Pfam" id="PF03016"/>
    </source>
</evidence>
<dbReference type="InterPro" id="IPR040911">
    <property type="entry name" value="Exostosin_GT47"/>
</dbReference>
<evidence type="ECO:0000256" key="1">
    <source>
        <dbReference type="ARBA" id="ARBA00004323"/>
    </source>
</evidence>
<keyword evidence="9" id="KW-1185">Reference proteome</keyword>
<proteinExistence type="inferred from homology"/>
<sequence length="534" mass="61277">MILGRASRRLFPSLDQVIRILRRRGFLCSLIISEPDKDSGANGTRAPEKVEILNNSSPGTEKLEISNGTSSSPVGYPAVRRKKRRSQPLAERNSNGTSFPGPEKLEIANGTSSPPVGSPVNEGAAVRKTERESRPPPRSEETDSRDCARERDPRRPRGNVEPVRTIREMSEILIRNRRSSCSLIPRWSSPADQQILEARREILNAPIVEDDPELYPPVYRNFSTFKRSYELMEKMLKVYVYKEGKRPIFHEPRLAGIYAAEGWFMKHMEGKNRFLVDDPSKAHLFYMPFSSTNLRIKLYIPNSHSKGNMINYLRDYVATIAAKYPFWNRTGGADHFSVGCHDWSRLQCRYRGGLRARQGRVHYADASAEPTEPLQNVGGKPGRKRDTLAFFAGQTSHGYVRPLLLQQWGMETPTSRTYAEHMKSSRYCLCPRGYEVNSPRLAETFFYECVPVIISDNFAFSVVVAVKDIPRLKEILESIPRKKYLALQTGVKKVQRHFLWHSKPERYDLFHTTLHSIWFNRVLQFRDQEPTEVS</sequence>
<protein>
    <recommendedName>
        <fullName evidence="7">Exostosin GT47 domain-containing protein</fullName>
    </recommendedName>
</protein>